<dbReference type="Pfam" id="PF00488">
    <property type="entry name" value="MutS_V"/>
    <property type="match status" value="1"/>
</dbReference>
<dbReference type="InterPro" id="IPR007696">
    <property type="entry name" value="DNA_mismatch_repair_MutS_core"/>
</dbReference>
<dbReference type="Gene3D" id="1.10.1420.10">
    <property type="match status" value="1"/>
</dbReference>
<name>A0ABM8IHF4_9BACE</name>
<feature type="transmembrane region" description="Helical" evidence="4">
    <location>
        <begin position="30"/>
        <end position="50"/>
    </location>
</feature>
<evidence type="ECO:0000256" key="1">
    <source>
        <dbReference type="ARBA" id="ARBA00022741"/>
    </source>
</evidence>
<organism evidence="6 7">
    <name type="scientific">Bacteroides sedimenti</name>
    <dbReference type="NCBI Taxonomy" id="2136147"/>
    <lineage>
        <taxon>Bacteria</taxon>
        <taxon>Pseudomonadati</taxon>
        <taxon>Bacteroidota</taxon>
        <taxon>Bacteroidia</taxon>
        <taxon>Bacteroidales</taxon>
        <taxon>Bacteroidaceae</taxon>
        <taxon>Bacteroides</taxon>
    </lineage>
</organism>
<evidence type="ECO:0000313" key="6">
    <source>
        <dbReference type="EMBL" id="BEG99724.1"/>
    </source>
</evidence>
<keyword evidence="4" id="KW-0812">Transmembrane</keyword>
<proteinExistence type="predicted"/>
<accession>A0ABM8IHF4</accession>
<dbReference type="Proteomes" id="UP001496674">
    <property type="component" value="Chromosome"/>
</dbReference>
<dbReference type="SUPFAM" id="SSF52540">
    <property type="entry name" value="P-loop containing nucleoside triphosphate hydrolases"/>
    <property type="match status" value="1"/>
</dbReference>
<feature type="domain" description="DNA mismatch repair proteins mutS family" evidence="5">
    <location>
        <begin position="425"/>
        <end position="605"/>
    </location>
</feature>
<evidence type="ECO:0000256" key="4">
    <source>
        <dbReference type="SAM" id="Phobius"/>
    </source>
</evidence>
<reference evidence="6 7" key="1">
    <citation type="submission" date="2023-04" db="EMBL/GenBank/DDBJ databases">
        <title>Draft genome sequence of acteroides sedimenti strain YN3PY1.</title>
        <authorList>
            <person name="Yoshida N."/>
        </authorList>
    </citation>
    <scope>NUCLEOTIDE SEQUENCE [LARGE SCALE GENOMIC DNA]</scope>
    <source>
        <strain evidence="6 7">YN3PY1</strain>
    </source>
</reference>
<dbReference type="InterPro" id="IPR000432">
    <property type="entry name" value="DNA_mismatch_repair_MutS_C"/>
</dbReference>
<evidence type="ECO:0000313" key="7">
    <source>
        <dbReference type="Proteomes" id="UP001496674"/>
    </source>
</evidence>
<dbReference type="InterPro" id="IPR036187">
    <property type="entry name" value="DNA_mismatch_repair_MutS_sf"/>
</dbReference>
<evidence type="ECO:0000256" key="3">
    <source>
        <dbReference type="ARBA" id="ARBA00023125"/>
    </source>
</evidence>
<keyword evidence="4" id="KW-1133">Transmembrane helix</keyword>
<evidence type="ECO:0000256" key="2">
    <source>
        <dbReference type="ARBA" id="ARBA00022840"/>
    </source>
</evidence>
<keyword evidence="2" id="KW-0067">ATP-binding</keyword>
<dbReference type="PANTHER" id="PTHR11361">
    <property type="entry name" value="DNA MISMATCH REPAIR PROTEIN MUTS FAMILY MEMBER"/>
    <property type="match status" value="1"/>
</dbReference>
<dbReference type="SUPFAM" id="SSF48334">
    <property type="entry name" value="DNA repair protein MutS, domain III"/>
    <property type="match status" value="1"/>
</dbReference>
<keyword evidence="7" id="KW-1185">Reference proteome</keyword>
<dbReference type="EMBL" id="AP028055">
    <property type="protein sequence ID" value="BEG99724.1"/>
    <property type="molecule type" value="Genomic_DNA"/>
</dbReference>
<keyword evidence="3" id="KW-0238">DNA-binding</keyword>
<keyword evidence="1" id="KW-0547">Nucleotide-binding</keyword>
<feature type="transmembrane region" description="Helical" evidence="4">
    <location>
        <begin position="218"/>
        <end position="235"/>
    </location>
</feature>
<gene>
    <name evidence="6" type="ORF">BSYN_19890</name>
</gene>
<dbReference type="InterPro" id="IPR045076">
    <property type="entry name" value="MutS"/>
</dbReference>
<dbReference type="SMART" id="SM00534">
    <property type="entry name" value="MUTSac"/>
    <property type="match status" value="1"/>
</dbReference>
<dbReference type="Gene3D" id="3.40.50.300">
    <property type="entry name" value="P-loop containing nucleotide triphosphate hydrolases"/>
    <property type="match status" value="1"/>
</dbReference>
<dbReference type="Pfam" id="PF05192">
    <property type="entry name" value="MutS_III"/>
    <property type="match status" value="1"/>
</dbReference>
<keyword evidence="4" id="KW-0472">Membrane</keyword>
<evidence type="ECO:0000259" key="5">
    <source>
        <dbReference type="SMART" id="SM00534"/>
    </source>
</evidence>
<protein>
    <submittedName>
        <fullName evidence="6">DNA mismatch repair protein MutS</fullName>
    </submittedName>
</protein>
<dbReference type="PANTHER" id="PTHR11361:SF99">
    <property type="entry name" value="DNA MISMATCH REPAIR PROTEIN"/>
    <property type="match status" value="1"/>
</dbReference>
<sequence length="605" mass="68997">MEQNLIEISNRYKQIIEETRKKHVEVKKRTNLISIIRVLLFIAGVAGIIYFFNAGGVVVCSIAAFTFLPFLALVKHHNRLFYKKEYLEKKIEVNEQELSAFDYDISSFDGGKEYINPAHLYSYDLDVFGDNSLFQYINRTSTLFGKEQLAAWFNHHLDNKETIEQRQKAIRELTPELSFRQRFRILGLLYKGEAADRQEIEDWIAGENYFKGKKGVKILTLAVPVVNLLVIFLALTNVASFNLLGFSFVLFLILSLKFSNRVTKFQIVYGKKLGILATYAGLMEMVEQKNFKSILLLKIQDGLGVKEEPASIAVKRLSTMMNALDQRNNILVTMLLNGFLFWELRQTIKIESWKEKHATRLTSWLNAVGEIDALSSLATFAYNHPEYTFPAIKEKPFILKASEMGHPLMDRNKCVKNSINIEEQPYFVVITGANMAGKSTYLRTVGVNYLLGCIGASVCGKKMEIYPSRLITSLRTTDSLTENESYFFAELKRLKIIIEKLEKGEELFIILDEILKGTNSLDKQKGSLALIKQFMTLKTNGIIATHDLLLGTLAEQYPENIQNHCFEAEINNNELNFSYQLKEGVAQNMNACFLMKKMGIAVIDA</sequence>
<dbReference type="RefSeq" id="WP_353334456.1">
    <property type="nucleotide sequence ID" value="NZ_AP028055.1"/>
</dbReference>
<dbReference type="CDD" id="cd03283">
    <property type="entry name" value="ABC_MutS-like"/>
    <property type="match status" value="1"/>
</dbReference>
<dbReference type="InterPro" id="IPR027417">
    <property type="entry name" value="P-loop_NTPase"/>
</dbReference>
<feature type="transmembrane region" description="Helical" evidence="4">
    <location>
        <begin position="56"/>
        <end position="74"/>
    </location>
</feature>